<gene>
    <name evidence="1" type="ORF">KAK11_08110</name>
</gene>
<evidence type="ECO:0000313" key="2">
    <source>
        <dbReference type="Proteomes" id="UP000672097"/>
    </source>
</evidence>
<dbReference type="RefSeq" id="WP_210808121.1">
    <property type="nucleotide sequence ID" value="NZ_JAGQDG010000003.1"/>
</dbReference>
<proteinExistence type="predicted"/>
<evidence type="ECO:0008006" key="3">
    <source>
        <dbReference type="Google" id="ProtNLM"/>
    </source>
</evidence>
<comment type="caution">
    <text evidence="1">The sequence shown here is derived from an EMBL/GenBank/DDBJ whole genome shotgun (WGS) entry which is preliminary data.</text>
</comment>
<dbReference type="EMBL" id="JAGQDG010000003">
    <property type="protein sequence ID" value="MBQ0935287.1"/>
    <property type="molecule type" value="Genomic_DNA"/>
</dbReference>
<reference evidence="1 2" key="1">
    <citation type="submission" date="2021-04" db="EMBL/GenBank/DDBJ databases">
        <title>The genome sequence of type strain Ideonella paludis KCTC 32238.</title>
        <authorList>
            <person name="Liu Y."/>
        </authorList>
    </citation>
    <scope>NUCLEOTIDE SEQUENCE [LARGE SCALE GENOMIC DNA]</scope>
    <source>
        <strain evidence="1 2">KCTC 32238</strain>
    </source>
</reference>
<dbReference type="InterPro" id="IPR032710">
    <property type="entry name" value="NTF2-like_dom_sf"/>
</dbReference>
<sequence>MSLQEVEQFVQRYQAAFNALDGDAVADLWHSPSGIADERAGQGALTWWPDEAPMRANHRALCGVYAQAGFHATEGRIVAHQDLGAQHSTALLHWVIRRQDGSTLQSFHTHYHLMRGPQGPQVLLCTAFQENLSEMKPYAAQ</sequence>
<accession>A0ABS5DVX3</accession>
<evidence type="ECO:0000313" key="1">
    <source>
        <dbReference type="EMBL" id="MBQ0935287.1"/>
    </source>
</evidence>
<organism evidence="1 2">
    <name type="scientific">Ideonella paludis</name>
    <dbReference type="NCBI Taxonomy" id="1233411"/>
    <lineage>
        <taxon>Bacteria</taxon>
        <taxon>Pseudomonadati</taxon>
        <taxon>Pseudomonadota</taxon>
        <taxon>Betaproteobacteria</taxon>
        <taxon>Burkholderiales</taxon>
        <taxon>Sphaerotilaceae</taxon>
        <taxon>Ideonella</taxon>
    </lineage>
</organism>
<dbReference type="Proteomes" id="UP000672097">
    <property type="component" value="Unassembled WGS sequence"/>
</dbReference>
<protein>
    <recommendedName>
        <fullName evidence="3">SnoaL-like domain-containing protein</fullName>
    </recommendedName>
</protein>
<name>A0ABS5DVX3_9BURK</name>
<dbReference type="SUPFAM" id="SSF54427">
    <property type="entry name" value="NTF2-like"/>
    <property type="match status" value="1"/>
</dbReference>
<dbReference type="Gene3D" id="3.10.450.50">
    <property type="match status" value="1"/>
</dbReference>
<keyword evidence="2" id="KW-1185">Reference proteome</keyword>